<dbReference type="Pfam" id="PF03776">
    <property type="entry name" value="MinE"/>
    <property type="match status" value="1"/>
</dbReference>
<dbReference type="GO" id="GO:0051301">
    <property type="term" value="P:cell division"/>
    <property type="evidence" value="ECO:0007669"/>
    <property type="project" value="UniProtKB-KW"/>
</dbReference>
<gene>
    <name evidence="4 5" type="primary">minE</name>
    <name evidence="5" type="ORF">J5V48_04170</name>
</gene>
<dbReference type="EMBL" id="JAGFNY010000009">
    <property type="protein sequence ID" value="MBW7570087.1"/>
    <property type="molecule type" value="Genomic_DNA"/>
</dbReference>
<proteinExistence type="inferred from homology"/>
<dbReference type="Proteomes" id="UP000731465">
    <property type="component" value="Unassembled WGS sequence"/>
</dbReference>
<dbReference type="NCBIfam" id="TIGR01215">
    <property type="entry name" value="minE"/>
    <property type="match status" value="1"/>
</dbReference>
<dbReference type="InterPro" id="IPR036707">
    <property type="entry name" value="MinE_sf"/>
</dbReference>
<comment type="caution">
    <text evidence="5">The sequence shown here is derived from an EMBL/GenBank/DDBJ whole genome shotgun (WGS) entry which is preliminary data.</text>
</comment>
<evidence type="ECO:0000313" key="5">
    <source>
        <dbReference type="EMBL" id="MBW7570087.1"/>
    </source>
</evidence>
<organism evidence="5 6">
    <name type="scientific">Succinivibrio faecicola</name>
    <dbReference type="NCBI Taxonomy" id="2820300"/>
    <lineage>
        <taxon>Bacteria</taxon>
        <taxon>Pseudomonadati</taxon>
        <taxon>Pseudomonadota</taxon>
        <taxon>Gammaproteobacteria</taxon>
        <taxon>Aeromonadales</taxon>
        <taxon>Succinivibrionaceae</taxon>
        <taxon>Succinivibrio</taxon>
    </lineage>
</organism>
<dbReference type="InterPro" id="IPR005527">
    <property type="entry name" value="MinE"/>
</dbReference>
<accession>A0ABS7DFL4</accession>
<evidence type="ECO:0000256" key="3">
    <source>
        <dbReference type="ARBA" id="ARBA00025265"/>
    </source>
</evidence>
<keyword evidence="4 5" id="KW-0132">Cell division</keyword>
<dbReference type="RefSeq" id="WP_219937305.1">
    <property type="nucleotide sequence ID" value="NZ_JAGFNY010000009.1"/>
</dbReference>
<dbReference type="SUPFAM" id="SSF55229">
    <property type="entry name" value="Cell division protein MinE topological specificity domain"/>
    <property type="match status" value="1"/>
</dbReference>
<comment type="similarity">
    <text evidence="1 4">Belongs to the MinE family.</text>
</comment>
<sequence>MSLLKAISDAIFKDKTESSATSAKERLHLVLINDRAGRDTPDYMPKLRQEIFEVLKKYIQIDSEQDVEFNIDKKGSTSIMEMSVSLEKKD</sequence>
<name>A0ABS7DFL4_9GAMM</name>
<keyword evidence="6" id="KW-1185">Reference proteome</keyword>
<dbReference type="NCBIfam" id="NF001422">
    <property type="entry name" value="PRK00296.1"/>
    <property type="match status" value="1"/>
</dbReference>
<dbReference type="Gene3D" id="3.30.1070.10">
    <property type="entry name" value="Cell division topological specificity factor MinE"/>
    <property type="match status" value="1"/>
</dbReference>
<keyword evidence="4" id="KW-0131">Cell cycle</keyword>
<evidence type="ECO:0000256" key="2">
    <source>
        <dbReference type="ARBA" id="ARBA00020112"/>
    </source>
</evidence>
<evidence type="ECO:0000256" key="1">
    <source>
        <dbReference type="ARBA" id="ARBA00008168"/>
    </source>
</evidence>
<reference evidence="5 6" key="1">
    <citation type="submission" date="2021-03" db="EMBL/GenBank/DDBJ databases">
        <title>Succinivibrio sp. nov. isolated from feces of cow.</title>
        <authorList>
            <person name="Choi J.-Y."/>
        </authorList>
    </citation>
    <scope>NUCLEOTIDE SEQUENCE [LARGE SCALE GENOMIC DNA]</scope>
    <source>
        <strain evidence="5 6">AGMB01872</strain>
    </source>
</reference>
<protein>
    <recommendedName>
        <fullName evidence="2 4">Cell division topological specificity factor</fullName>
    </recommendedName>
</protein>
<evidence type="ECO:0000256" key="4">
    <source>
        <dbReference type="HAMAP-Rule" id="MF_00262"/>
    </source>
</evidence>
<evidence type="ECO:0000313" key="6">
    <source>
        <dbReference type="Proteomes" id="UP000731465"/>
    </source>
</evidence>
<dbReference type="HAMAP" id="MF_00262">
    <property type="entry name" value="MinE"/>
    <property type="match status" value="1"/>
</dbReference>
<comment type="function">
    <text evidence="3 4">Prevents the cell division inhibition by proteins MinC and MinD at internal division sites while permitting inhibition at polar sites. This ensures cell division at the proper site by restricting the formation of a division septum at the midpoint of the long axis of the cell.</text>
</comment>